<name>A0A9N9FHP5_9GLOM</name>
<feature type="domain" description="BTB" evidence="2">
    <location>
        <begin position="117"/>
        <end position="209"/>
    </location>
</feature>
<protein>
    <submittedName>
        <fullName evidence="3">75_t:CDS:1</fullName>
    </submittedName>
</protein>
<dbReference type="OrthoDB" id="6359943at2759"/>
<sequence length="383" mass="43668">MSATASDIMEPTAIPNTGEVNNSNSALTENIRQPHQPALHPVAIVNSHYEPRPTSHLTINVNAKMNRNVHPLAAKSVQQPPQGKSQMVPANNPLHFFVPKYNDLICIHMYNHGFIGGLYSDVSLQVNHPAFHQFYRFHAINIARSPTIRNLLTNSTSKEITLNLNDTNITSEGLGICFAHMYASSLHWINPINVKSVFAAAYHLGLTDICAFTIGILKNDISINTVIYYIKFFQHYKEYTKPIEDLCYVFLIRKLPRLLQSFKSNPNNHLHVGQNVCILKSGIGYCHNSGYHELLNNYAKLPFSWIKRILESKNLDVTTNIRYKLAKDLIWKRKELEITANNEFVYMSFGTSHYQNITIVEKPRDPQKESRRVLFKVGGLNRK</sequence>
<feature type="region of interest" description="Disordered" evidence="1">
    <location>
        <begin position="1"/>
        <end position="24"/>
    </location>
</feature>
<comment type="caution">
    <text evidence="3">The sequence shown here is derived from an EMBL/GenBank/DDBJ whole genome shotgun (WGS) entry which is preliminary data.</text>
</comment>
<dbReference type="PANTHER" id="PTHR47369">
    <property type="entry name" value="BTB/POZ DOMAIN-CONTAINING PROTEIN"/>
    <property type="match status" value="1"/>
</dbReference>
<evidence type="ECO:0000313" key="4">
    <source>
        <dbReference type="Proteomes" id="UP000789831"/>
    </source>
</evidence>
<dbReference type="Proteomes" id="UP000789831">
    <property type="component" value="Unassembled WGS sequence"/>
</dbReference>
<dbReference type="Pfam" id="PF00651">
    <property type="entry name" value="BTB"/>
    <property type="match status" value="1"/>
</dbReference>
<dbReference type="InterPro" id="IPR011333">
    <property type="entry name" value="SKP1/BTB/POZ_sf"/>
</dbReference>
<accession>A0A9N9FHP5</accession>
<proteinExistence type="predicted"/>
<reference evidence="3" key="1">
    <citation type="submission" date="2021-06" db="EMBL/GenBank/DDBJ databases">
        <authorList>
            <person name="Kallberg Y."/>
            <person name="Tangrot J."/>
            <person name="Rosling A."/>
        </authorList>
    </citation>
    <scope>NUCLEOTIDE SEQUENCE</scope>
    <source>
        <strain evidence="3">MT106</strain>
    </source>
</reference>
<feature type="compositionally biased region" description="Polar residues" evidence="1">
    <location>
        <begin position="14"/>
        <end position="24"/>
    </location>
</feature>
<dbReference type="SUPFAM" id="SSF54695">
    <property type="entry name" value="POZ domain"/>
    <property type="match status" value="1"/>
</dbReference>
<evidence type="ECO:0000259" key="2">
    <source>
        <dbReference type="Pfam" id="PF00651"/>
    </source>
</evidence>
<dbReference type="AlphaFoldDB" id="A0A9N9FHP5"/>
<keyword evidence="4" id="KW-1185">Reference proteome</keyword>
<evidence type="ECO:0000313" key="3">
    <source>
        <dbReference type="EMBL" id="CAG8534326.1"/>
    </source>
</evidence>
<dbReference type="Gene3D" id="3.30.710.10">
    <property type="entry name" value="Potassium Channel Kv1.1, Chain A"/>
    <property type="match status" value="1"/>
</dbReference>
<dbReference type="InterPro" id="IPR000210">
    <property type="entry name" value="BTB/POZ_dom"/>
</dbReference>
<dbReference type="EMBL" id="CAJVPL010000848">
    <property type="protein sequence ID" value="CAG8534326.1"/>
    <property type="molecule type" value="Genomic_DNA"/>
</dbReference>
<gene>
    <name evidence="3" type="ORF">AGERDE_LOCUS5866</name>
</gene>
<organism evidence="3 4">
    <name type="scientific">Ambispora gerdemannii</name>
    <dbReference type="NCBI Taxonomy" id="144530"/>
    <lineage>
        <taxon>Eukaryota</taxon>
        <taxon>Fungi</taxon>
        <taxon>Fungi incertae sedis</taxon>
        <taxon>Mucoromycota</taxon>
        <taxon>Glomeromycotina</taxon>
        <taxon>Glomeromycetes</taxon>
        <taxon>Archaeosporales</taxon>
        <taxon>Ambisporaceae</taxon>
        <taxon>Ambispora</taxon>
    </lineage>
</organism>
<evidence type="ECO:0000256" key="1">
    <source>
        <dbReference type="SAM" id="MobiDB-lite"/>
    </source>
</evidence>
<dbReference type="PANTHER" id="PTHR47369:SF2">
    <property type="entry name" value="BTB_POZ DOMAIN-CONTAINING PROTEIN 2"/>
    <property type="match status" value="1"/>
</dbReference>